<dbReference type="InterPro" id="IPR022496">
    <property type="entry name" value="T6A_TsaB"/>
</dbReference>
<dbReference type="AlphaFoldDB" id="D4RZA2"/>
<dbReference type="STRING" id="45851.BHV86_04615"/>
<dbReference type="SUPFAM" id="SSF53067">
    <property type="entry name" value="Actin-like ATPase domain"/>
    <property type="match status" value="2"/>
</dbReference>
<gene>
    <name evidence="2" type="primary">yeaZ</name>
    <name evidence="2" type="ORF">BUTYVIB_01168</name>
</gene>
<dbReference type="GO" id="GO:0002949">
    <property type="term" value="P:tRNA threonylcarbamoyladenosine modification"/>
    <property type="evidence" value="ECO:0007669"/>
    <property type="project" value="InterPro"/>
</dbReference>
<dbReference type="PANTHER" id="PTHR11735">
    <property type="entry name" value="TRNA N6-ADENOSINE THREONYLCARBAMOYLTRANSFERASE"/>
    <property type="match status" value="1"/>
</dbReference>
<dbReference type="Proteomes" id="UP000006238">
    <property type="component" value="Unassembled WGS sequence"/>
</dbReference>
<dbReference type="eggNOG" id="COG1214">
    <property type="taxonomic scope" value="Bacteria"/>
</dbReference>
<protein>
    <submittedName>
        <fullName evidence="2">Universal bacterial protein YeaZ</fullName>
    </submittedName>
</protein>
<dbReference type="GO" id="GO:0005829">
    <property type="term" value="C:cytosol"/>
    <property type="evidence" value="ECO:0007669"/>
    <property type="project" value="TreeGrafter"/>
</dbReference>
<accession>D4RZA2</accession>
<proteinExistence type="predicted"/>
<dbReference type="EMBL" id="ABWN01000027">
    <property type="protein sequence ID" value="EFF68646.1"/>
    <property type="molecule type" value="Genomic_DNA"/>
</dbReference>
<dbReference type="NCBIfam" id="TIGR03725">
    <property type="entry name" value="T6A_YeaZ"/>
    <property type="match status" value="1"/>
</dbReference>
<evidence type="ECO:0000313" key="3">
    <source>
        <dbReference type="Proteomes" id="UP000006238"/>
    </source>
</evidence>
<dbReference type="Pfam" id="PF00814">
    <property type="entry name" value="TsaD"/>
    <property type="match status" value="1"/>
</dbReference>
<dbReference type="Gene3D" id="3.30.420.40">
    <property type="match status" value="2"/>
</dbReference>
<sequence length="233" mass="25656">MKILAIEASSLVCSTAILTDDIITAEYTINNKVTHSQTLLPMIDEICKMTDTDVSEFDAIAVSGGPGSFTGLRIGSATAKGLAYALKVPVVNVPTLEAMAYNFYGTDKVICPIMDARRNQVYTGIYSFENNGLSIYLDSSAMDIMELIPKLQEIDKPVIFTGDGIPVFRDIIDKELKTPHEYGRAGFNRQRASSVALLGAELYKAGKTEKAEEHLPEYLRMSQAERERMEKNG</sequence>
<evidence type="ECO:0000259" key="1">
    <source>
        <dbReference type="Pfam" id="PF00814"/>
    </source>
</evidence>
<reference evidence="2 3" key="1">
    <citation type="submission" date="2010-02" db="EMBL/GenBank/DDBJ databases">
        <authorList>
            <person name="Weinstock G."/>
            <person name="Sodergren E."/>
            <person name="Clifton S."/>
            <person name="Fulton L."/>
            <person name="Fulton B."/>
            <person name="Courtney L."/>
            <person name="Fronick C."/>
            <person name="Harrison M."/>
            <person name="Strong C."/>
            <person name="Farmer C."/>
            <person name="Delahaunty K."/>
            <person name="Markovic C."/>
            <person name="Hall O."/>
            <person name="Minx P."/>
            <person name="Tomlinson C."/>
            <person name="Mitreva M."/>
            <person name="Nelson J."/>
            <person name="Hou S."/>
            <person name="Wollam A."/>
            <person name="Pepin K.H."/>
            <person name="Johnson M."/>
            <person name="Bhonagiri V."/>
            <person name="Zhang X."/>
            <person name="Suruliraj S."/>
            <person name="Warren W."/>
            <person name="Chinwalla A."/>
            <person name="Mardis E.R."/>
            <person name="Wilson R.K."/>
        </authorList>
    </citation>
    <scope>NUCLEOTIDE SEQUENCE [LARGE SCALE GENOMIC DNA]</scope>
    <source>
        <strain evidence="2 3">DSM 2876</strain>
    </source>
</reference>
<dbReference type="RefSeq" id="WP_005602545.1">
    <property type="nucleotide sequence ID" value="NZ_GG663523.1"/>
</dbReference>
<dbReference type="HOGENOM" id="CLU_064886_0_0_9"/>
<dbReference type="PANTHER" id="PTHR11735:SF11">
    <property type="entry name" value="TRNA THREONYLCARBAMOYLADENOSINE BIOSYNTHESIS PROTEIN TSAB"/>
    <property type="match status" value="1"/>
</dbReference>
<comment type="caution">
    <text evidence="2">The sequence shown here is derived from an EMBL/GenBank/DDBJ whole genome shotgun (WGS) entry which is preliminary data.</text>
</comment>
<dbReference type="InterPro" id="IPR043129">
    <property type="entry name" value="ATPase_NBD"/>
</dbReference>
<feature type="domain" description="Gcp-like" evidence="1">
    <location>
        <begin position="34"/>
        <end position="226"/>
    </location>
</feature>
<dbReference type="GeneID" id="98919100"/>
<name>D4RZA2_9FIRM</name>
<organism evidence="2 3">
    <name type="scientific">Eshraghiella crossota DSM 2876</name>
    <dbReference type="NCBI Taxonomy" id="511680"/>
    <lineage>
        <taxon>Bacteria</taxon>
        <taxon>Bacillati</taxon>
        <taxon>Bacillota</taxon>
        <taxon>Clostridia</taxon>
        <taxon>Lachnospirales</taxon>
        <taxon>Lachnospiraceae</taxon>
        <taxon>Eshraghiella</taxon>
    </lineage>
</organism>
<dbReference type="CDD" id="cd24032">
    <property type="entry name" value="ASKHA_NBD_TsaB"/>
    <property type="match status" value="1"/>
</dbReference>
<dbReference type="InterPro" id="IPR000905">
    <property type="entry name" value="Gcp-like_dom"/>
</dbReference>
<evidence type="ECO:0000313" key="2">
    <source>
        <dbReference type="EMBL" id="EFF68646.1"/>
    </source>
</evidence>
<keyword evidence="3" id="KW-1185">Reference proteome</keyword>